<evidence type="ECO:0000256" key="2">
    <source>
        <dbReference type="ARBA" id="ARBA00006840"/>
    </source>
</evidence>
<evidence type="ECO:0000256" key="5">
    <source>
        <dbReference type="ARBA" id="ARBA00023136"/>
    </source>
</evidence>
<evidence type="ECO:0000313" key="8">
    <source>
        <dbReference type="Proteomes" id="UP000249390"/>
    </source>
</evidence>
<evidence type="ECO:0000256" key="4">
    <source>
        <dbReference type="ARBA" id="ARBA00022989"/>
    </source>
</evidence>
<keyword evidence="3 6" id="KW-0812">Transmembrane</keyword>
<dbReference type="GO" id="GO:0016020">
    <property type="term" value="C:membrane"/>
    <property type="evidence" value="ECO:0007669"/>
    <property type="project" value="UniProtKB-SubCell"/>
</dbReference>
<keyword evidence="4 6" id="KW-1133">Transmembrane helix</keyword>
<keyword evidence="5 6" id="KW-0472">Membrane</keyword>
<gene>
    <name evidence="7" type="ORF">DM860_000383</name>
</gene>
<feature type="transmembrane region" description="Helical" evidence="6">
    <location>
        <begin position="42"/>
        <end position="64"/>
    </location>
</feature>
<keyword evidence="8" id="KW-1185">Reference proteome</keyword>
<dbReference type="AlphaFoldDB" id="A0A328D022"/>
<reference evidence="7 8" key="1">
    <citation type="submission" date="2018-06" db="EMBL/GenBank/DDBJ databases">
        <title>The Genome of Cuscuta australis (Dodder) Provides Insight into the Evolution of Plant Parasitism.</title>
        <authorList>
            <person name="Liu H."/>
        </authorList>
    </citation>
    <scope>NUCLEOTIDE SEQUENCE [LARGE SCALE GENOMIC DNA]</scope>
    <source>
        <strain evidence="8">cv. Yunnan</strain>
        <tissue evidence="7">Vines</tissue>
    </source>
</reference>
<feature type="transmembrane region" description="Helical" evidence="6">
    <location>
        <begin position="6"/>
        <end position="30"/>
    </location>
</feature>
<dbReference type="InterPro" id="IPR018499">
    <property type="entry name" value="Tetraspanin/Peripherin"/>
</dbReference>
<comment type="caution">
    <text evidence="7">The sequence shown here is derived from an EMBL/GenBank/DDBJ whole genome shotgun (WGS) entry which is preliminary data.</text>
</comment>
<accession>A0A328D022</accession>
<evidence type="ECO:0008006" key="9">
    <source>
        <dbReference type="Google" id="ProtNLM"/>
    </source>
</evidence>
<dbReference type="InterPro" id="IPR044991">
    <property type="entry name" value="TET_plant"/>
</dbReference>
<proteinExistence type="inferred from homology"/>
<evidence type="ECO:0000256" key="3">
    <source>
        <dbReference type="ARBA" id="ARBA00022692"/>
    </source>
</evidence>
<comment type="similarity">
    <text evidence="2">Belongs to the tetraspanin (TM4SF) family.</text>
</comment>
<sequence length="271" mass="30511">MVKLSNNLLGILNVISLLISIPIIAGGVWLSRQSNTDCERYFEKPVIAVGVILLLFSLAGVIGACCRVSWLLWIYLAGVFVLIVVLFGFTIFAFVVTNKGAGEAISGRGYKEYRFGDYSHWLQKKVDHNWGRIRSCLEDSKICQKLIDDANNNNRIVADIFYKQHLSALQSGCCKPSNDCNFTYVSPTNWIKTGQPIRPNTDCDLWGNDPNRLCYSCQSCKAGLIDNIKSNWKKVAKLNIAFLVILVVVYSVGCCAFRNNREERHRSSWKP</sequence>
<dbReference type="Pfam" id="PF00335">
    <property type="entry name" value="Tetraspanin"/>
    <property type="match status" value="1"/>
</dbReference>
<feature type="transmembrane region" description="Helical" evidence="6">
    <location>
        <begin position="70"/>
        <end position="96"/>
    </location>
</feature>
<evidence type="ECO:0000313" key="7">
    <source>
        <dbReference type="EMBL" id="RAL37689.1"/>
    </source>
</evidence>
<comment type="subcellular location">
    <subcellularLocation>
        <location evidence="1">Membrane</location>
        <topology evidence="1">Multi-pass membrane protein</topology>
    </subcellularLocation>
</comment>
<protein>
    <recommendedName>
        <fullName evidence="9">Tetraspanin</fullName>
    </recommendedName>
</protein>
<dbReference type="GO" id="GO:0009734">
    <property type="term" value="P:auxin-activated signaling pathway"/>
    <property type="evidence" value="ECO:0007669"/>
    <property type="project" value="InterPro"/>
</dbReference>
<evidence type="ECO:0000256" key="1">
    <source>
        <dbReference type="ARBA" id="ARBA00004141"/>
    </source>
</evidence>
<feature type="transmembrane region" description="Helical" evidence="6">
    <location>
        <begin position="238"/>
        <end position="259"/>
    </location>
</feature>
<name>A0A328D022_9ASTE</name>
<evidence type="ECO:0000256" key="6">
    <source>
        <dbReference type="SAM" id="Phobius"/>
    </source>
</evidence>
<dbReference type="PANTHER" id="PTHR32191">
    <property type="entry name" value="TETRASPANIN-8-RELATED"/>
    <property type="match status" value="1"/>
</dbReference>
<organism evidence="7 8">
    <name type="scientific">Cuscuta australis</name>
    <dbReference type="NCBI Taxonomy" id="267555"/>
    <lineage>
        <taxon>Eukaryota</taxon>
        <taxon>Viridiplantae</taxon>
        <taxon>Streptophyta</taxon>
        <taxon>Embryophyta</taxon>
        <taxon>Tracheophyta</taxon>
        <taxon>Spermatophyta</taxon>
        <taxon>Magnoliopsida</taxon>
        <taxon>eudicotyledons</taxon>
        <taxon>Gunneridae</taxon>
        <taxon>Pentapetalae</taxon>
        <taxon>asterids</taxon>
        <taxon>lamiids</taxon>
        <taxon>Solanales</taxon>
        <taxon>Convolvulaceae</taxon>
        <taxon>Cuscuteae</taxon>
        <taxon>Cuscuta</taxon>
        <taxon>Cuscuta subgen. Grammica</taxon>
        <taxon>Cuscuta sect. Cleistogrammica</taxon>
    </lineage>
</organism>
<dbReference type="EMBL" id="NQVE01000215">
    <property type="protein sequence ID" value="RAL37689.1"/>
    <property type="molecule type" value="Genomic_DNA"/>
</dbReference>
<dbReference type="Proteomes" id="UP000249390">
    <property type="component" value="Unassembled WGS sequence"/>
</dbReference>